<protein>
    <submittedName>
        <fullName evidence="1">Uncharacterized protein</fullName>
    </submittedName>
</protein>
<proteinExistence type="predicted"/>
<evidence type="ECO:0000313" key="1">
    <source>
        <dbReference type="EMBL" id="KAK0457786.1"/>
    </source>
</evidence>
<sequence>MCGEYCHAKTNVCLVDRSQNDILLFVQEDKRIDGQLPQAEAQLVAEAVAAFSQNNQTRRDIGMPPLDEKIIPGIVGTIPTFYKIPVSKSFLYHICPGAYPPEVTQVTCCLVPLPRPARRYSEGMKPLDNRKEIYRFYEAFKAIIGI</sequence>
<name>A0AA39N4F7_ARMTA</name>
<evidence type="ECO:0000313" key="2">
    <source>
        <dbReference type="Proteomes" id="UP001175211"/>
    </source>
</evidence>
<comment type="caution">
    <text evidence="1">The sequence shown here is derived from an EMBL/GenBank/DDBJ whole genome shotgun (WGS) entry which is preliminary data.</text>
</comment>
<reference evidence="1" key="1">
    <citation type="submission" date="2023-06" db="EMBL/GenBank/DDBJ databases">
        <authorList>
            <consortium name="Lawrence Berkeley National Laboratory"/>
            <person name="Ahrendt S."/>
            <person name="Sahu N."/>
            <person name="Indic B."/>
            <person name="Wong-Bajracharya J."/>
            <person name="Merenyi Z."/>
            <person name="Ke H.-M."/>
            <person name="Monk M."/>
            <person name="Kocsube S."/>
            <person name="Drula E."/>
            <person name="Lipzen A."/>
            <person name="Balint B."/>
            <person name="Henrissat B."/>
            <person name="Andreopoulos B."/>
            <person name="Martin F.M."/>
            <person name="Harder C.B."/>
            <person name="Rigling D."/>
            <person name="Ford K.L."/>
            <person name="Foster G.D."/>
            <person name="Pangilinan J."/>
            <person name="Papanicolaou A."/>
            <person name="Barry K."/>
            <person name="LaButti K."/>
            <person name="Viragh M."/>
            <person name="Koriabine M."/>
            <person name="Yan M."/>
            <person name="Riley R."/>
            <person name="Champramary S."/>
            <person name="Plett K.L."/>
            <person name="Tsai I.J."/>
            <person name="Slot J."/>
            <person name="Sipos G."/>
            <person name="Plett J."/>
            <person name="Nagy L.G."/>
            <person name="Grigoriev I.V."/>
        </authorList>
    </citation>
    <scope>NUCLEOTIDE SEQUENCE</scope>
    <source>
        <strain evidence="1">CCBAS 213</strain>
    </source>
</reference>
<dbReference type="GeneID" id="85365853"/>
<accession>A0AA39N4F7</accession>
<dbReference type="RefSeq" id="XP_060330085.1">
    <property type="nucleotide sequence ID" value="XM_060482305.1"/>
</dbReference>
<gene>
    <name evidence="1" type="ORF">EV420DRAFT_478174</name>
</gene>
<keyword evidence="2" id="KW-1185">Reference proteome</keyword>
<organism evidence="1 2">
    <name type="scientific">Armillaria tabescens</name>
    <name type="common">Ringless honey mushroom</name>
    <name type="synonym">Agaricus tabescens</name>
    <dbReference type="NCBI Taxonomy" id="1929756"/>
    <lineage>
        <taxon>Eukaryota</taxon>
        <taxon>Fungi</taxon>
        <taxon>Dikarya</taxon>
        <taxon>Basidiomycota</taxon>
        <taxon>Agaricomycotina</taxon>
        <taxon>Agaricomycetes</taxon>
        <taxon>Agaricomycetidae</taxon>
        <taxon>Agaricales</taxon>
        <taxon>Marasmiineae</taxon>
        <taxon>Physalacriaceae</taxon>
        <taxon>Desarmillaria</taxon>
    </lineage>
</organism>
<dbReference type="AlphaFoldDB" id="A0AA39N4F7"/>
<dbReference type="Proteomes" id="UP001175211">
    <property type="component" value="Unassembled WGS sequence"/>
</dbReference>
<dbReference type="EMBL" id="JAUEPS010000020">
    <property type="protein sequence ID" value="KAK0457786.1"/>
    <property type="molecule type" value="Genomic_DNA"/>
</dbReference>